<keyword evidence="5" id="KW-0804">Transcription</keyword>
<dbReference type="GO" id="GO:0006351">
    <property type="term" value="P:DNA-templated transcription"/>
    <property type="evidence" value="ECO:0007669"/>
    <property type="project" value="InterPro"/>
</dbReference>
<organism evidence="9 10">
    <name type="scientific">Aspergillus carbonarius (strain ITEM 5010)</name>
    <dbReference type="NCBI Taxonomy" id="602072"/>
    <lineage>
        <taxon>Eukaryota</taxon>
        <taxon>Fungi</taxon>
        <taxon>Dikarya</taxon>
        <taxon>Ascomycota</taxon>
        <taxon>Pezizomycotina</taxon>
        <taxon>Eurotiomycetes</taxon>
        <taxon>Eurotiomycetidae</taxon>
        <taxon>Eurotiales</taxon>
        <taxon>Aspergillaceae</taxon>
        <taxon>Aspergillus</taxon>
        <taxon>Aspergillus subgen. Circumdati</taxon>
    </lineage>
</organism>
<dbReference type="InterPro" id="IPR001138">
    <property type="entry name" value="Zn2Cys6_DnaBD"/>
</dbReference>
<dbReference type="PANTHER" id="PTHR31001:SF57">
    <property type="entry name" value="ZN(II)2CYS6 TRANSCRIPTION FACTOR (EUROFUNG)"/>
    <property type="match status" value="1"/>
</dbReference>
<dbReference type="STRING" id="602072.A0A1R3RPK8"/>
<accession>A0A1R3RPK8</accession>
<proteinExistence type="predicted"/>
<protein>
    <recommendedName>
        <fullName evidence="8">Zn(2)-C6 fungal-type domain-containing protein</fullName>
    </recommendedName>
</protein>
<evidence type="ECO:0000313" key="10">
    <source>
        <dbReference type="Proteomes" id="UP000188318"/>
    </source>
</evidence>
<evidence type="ECO:0000313" key="9">
    <source>
        <dbReference type="EMBL" id="OOF96427.1"/>
    </source>
</evidence>
<dbReference type="AlphaFoldDB" id="A0A1R3RPK8"/>
<dbReference type="InterPro" id="IPR036864">
    <property type="entry name" value="Zn2-C6_fun-type_DNA-bd_sf"/>
</dbReference>
<evidence type="ECO:0000256" key="1">
    <source>
        <dbReference type="ARBA" id="ARBA00004123"/>
    </source>
</evidence>
<evidence type="ECO:0000256" key="2">
    <source>
        <dbReference type="ARBA" id="ARBA00022723"/>
    </source>
</evidence>
<evidence type="ECO:0000256" key="5">
    <source>
        <dbReference type="ARBA" id="ARBA00023163"/>
    </source>
</evidence>
<dbReference type="GO" id="GO:0008270">
    <property type="term" value="F:zinc ion binding"/>
    <property type="evidence" value="ECO:0007669"/>
    <property type="project" value="InterPro"/>
</dbReference>
<feature type="domain" description="Zn(2)-C6 fungal-type" evidence="8">
    <location>
        <begin position="12"/>
        <end position="41"/>
    </location>
</feature>
<dbReference type="GO" id="GO:0000981">
    <property type="term" value="F:DNA-binding transcription factor activity, RNA polymerase II-specific"/>
    <property type="evidence" value="ECO:0007669"/>
    <property type="project" value="InterPro"/>
</dbReference>
<keyword evidence="4" id="KW-0238">DNA-binding</keyword>
<name>A0A1R3RPK8_ASPC5</name>
<dbReference type="GO" id="GO:0005634">
    <property type="term" value="C:nucleus"/>
    <property type="evidence" value="ECO:0007669"/>
    <property type="project" value="UniProtKB-SubCell"/>
</dbReference>
<dbReference type="EMBL" id="KV907498">
    <property type="protein sequence ID" value="OOF96427.1"/>
    <property type="molecule type" value="Genomic_DNA"/>
</dbReference>
<dbReference type="PROSITE" id="PS50048">
    <property type="entry name" value="ZN2_CY6_FUNGAL_2"/>
    <property type="match status" value="1"/>
</dbReference>
<dbReference type="Pfam" id="PF04082">
    <property type="entry name" value="Fungal_trans"/>
    <property type="match status" value="1"/>
</dbReference>
<dbReference type="Gene3D" id="4.10.240.10">
    <property type="entry name" value="Zn(2)-C6 fungal-type DNA-binding domain"/>
    <property type="match status" value="1"/>
</dbReference>
<evidence type="ECO:0000256" key="4">
    <source>
        <dbReference type="ARBA" id="ARBA00023125"/>
    </source>
</evidence>
<evidence type="ECO:0000259" key="8">
    <source>
        <dbReference type="PROSITE" id="PS50048"/>
    </source>
</evidence>
<sequence length="648" mass="72994">MDRPGRYNVERSCLRCHQRKVRCDKRSPCGSCVRANTACQYPGPNRVKRRAPKVTQTDVMARLESLERSIAALLGDRSLHVDREANSTNAPAPAAESPSSNAMSPTDTTTDQSAHDGLLVDDGRYINEQLLSRVLENEKDLRSATNTPRSDAISVRRPPTLKAEGLLINRFVEVGDLQALHPGQWQATQLWQDFLIYIDPVIKLLHVPSMQPRIFAAINRPQDAPADLHALLFAIYLGAATRMLAEDPTKEQKLLEACQYQKGLELALCYSNFLESPTLTSLQAISIYQTCLRYYNSGRAGWTLRGLVIRAAQSIGIHRDGKHFKLTPLECELRRRLWWHLCSADSRAVEDHGVGITGRGEFSDTGFPANIDDRHLSPTATVAPESQACWTEMTVSLITTIANQKRLELHRALTSNAPGKRPAEIVQGVKTHIYDAYVRHGDPNIPIQRHGMLLGEILMVKMEMYVHQKDLQTRGAAVPAAERREMQARTLDVACQALERTNELFTDELLHGYRWLSSTYMPYFILTYILWHLCVYPMGLHVERAWRGVNLIFEMTEDPLWPDPGPKWAIITRLRDKALHIRRTQSATEQAAQSVETPSIDAEQGGPAVESFFNFVNWDMGMIGFPDWTGLTQSVDITGFEHLLDSEL</sequence>
<dbReference type="CDD" id="cd00067">
    <property type="entry name" value="GAL4"/>
    <property type="match status" value="1"/>
</dbReference>
<dbReference type="SUPFAM" id="SSF57701">
    <property type="entry name" value="Zn2/Cys6 DNA-binding domain"/>
    <property type="match status" value="1"/>
</dbReference>
<dbReference type="GO" id="GO:0003677">
    <property type="term" value="F:DNA binding"/>
    <property type="evidence" value="ECO:0007669"/>
    <property type="project" value="UniProtKB-KW"/>
</dbReference>
<gene>
    <name evidence="9" type="ORF">ASPCADRAFT_514733</name>
</gene>
<dbReference type="PROSITE" id="PS00463">
    <property type="entry name" value="ZN2_CY6_FUNGAL_1"/>
    <property type="match status" value="1"/>
</dbReference>
<evidence type="ECO:0000256" key="3">
    <source>
        <dbReference type="ARBA" id="ARBA00023015"/>
    </source>
</evidence>
<feature type="region of interest" description="Disordered" evidence="7">
    <location>
        <begin position="85"/>
        <end position="116"/>
    </location>
</feature>
<keyword evidence="2" id="KW-0479">Metal-binding</keyword>
<dbReference type="InterPro" id="IPR050613">
    <property type="entry name" value="Sec_Metabolite_Reg"/>
</dbReference>
<dbReference type="OrthoDB" id="424974at2759"/>
<dbReference type="SMART" id="SM00066">
    <property type="entry name" value="GAL4"/>
    <property type="match status" value="1"/>
</dbReference>
<dbReference type="InterPro" id="IPR007219">
    <property type="entry name" value="XnlR_reg_dom"/>
</dbReference>
<feature type="compositionally biased region" description="Low complexity" evidence="7">
    <location>
        <begin position="86"/>
        <end position="105"/>
    </location>
</feature>
<dbReference type="SMART" id="SM00906">
    <property type="entry name" value="Fungal_trans"/>
    <property type="match status" value="1"/>
</dbReference>
<dbReference type="PANTHER" id="PTHR31001">
    <property type="entry name" value="UNCHARACTERIZED TRANSCRIPTIONAL REGULATORY PROTEIN"/>
    <property type="match status" value="1"/>
</dbReference>
<evidence type="ECO:0000256" key="7">
    <source>
        <dbReference type="SAM" id="MobiDB-lite"/>
    </source>
</evidence>
<dbReference type="Proteomes" id="UP000188318">
    <property type="component" value="Unassembled WGS sequence"/>
</dbReference>
<comment type="subcellular location">
    <subcellularLocation>
        <location evidence="1">Nucleus</location>
    </subcellularLocation>
</comment>
<evidence type="ECO:0000256" key="6">
    <source>
        <dbReference type="ARBA" id="ARBA00023242"/>
    </source>
</evidence>
<dbReference type="VEuPathDB" id="FungiDB:ASPCADRAFT_514733"/>
<keyword evidence="10" id="KW-1185">Reference proteome</keyword>
<dbReference type="OMA" id="EVCIRQK"/>
<keyword evidence="3" id="KW-0805">Transcription regulation</keyword>
<dbReference type="CDD" id="cd12148">
    <property type="entry name" value="fungal_TF_MHR"/>
    <property type="match status" value="1"/>
</dbReference>
<keyword evidence="6" id="KW-0539">Nucleus</keyword>
<dbReference type="GO" id="GO:0009893">
    <property type="term" value="P:positive regulation of metabolic process"/>
    <property type="evidence" value="ECO:0007669"/>
    <property type="project" value="UniProtKB-ARBA"/>
</dbReference>
<dbReference type="Pfam" id="PF00172">
    <property type="entry name" value="Zn_clus"/>
    <property type="match status" value="1"/>
</dbReference>
<reference evidence="10" key="1">
    <citation type="journal article" date="2017" name="Genome Biol.">
        <title>Comparative genomics reveals high biological diversity and specific adaptations in the industrially and medically important fungal genus Aspergillus.</title>
        <authorList>
            <person name="de Vries R.P."/>
            <person name="Riley R."/>
            <person name="Wiebenga A."/>
            <person name="Aguilar-Osorio G."/>
            <person name="Amillis S."/>
            <person name="Uchima C.A."/>
            <person name="Anderluh G."/>
            <person name="Asadollahi M."/>
            <person name="Askin M."/>
            <person name="Barry K."/>
            <person name="Battaglia E."/>
            <person name="Bayram O."/>
            <person name="Benocci T."/>
            <person name="Braus-Stromeyer S.A."/>
            <person name="Caldana C."/>
            <person name="Canovas D."/>
            <person name="Cerqueira G.C."/>
            <person name="Chen F."/>
            <person name="Chen W."/>
            <person name="Choi C."/>
            <person name="Clum A."/>
            <person name="Dos Santos R.A."/>
            <person name="Damasio A.R."/>
            <person name="Diallinas G."/>
            <person name="Emri T."/>
            <person name="Fekete E."/>
            <person name="Flipphi M."/>
            <person name="Freyberg S."/>
            <person name="Gallo A."/>
            <person name="Gournas C."/>
            <person name="Habgood R."/>
            <person name="Hainaut M."/>
            <person name="Harispe M.L."/>
            <person name="Henrissat B."/>
            <person name="Hilden K.S."/>
            <person name="Hope R."/>
            <person name="Hossain A."/>
            <person name="Karabika E."/>
            <person name="Karaffa L."/>
            <person name="Karanyi Z."/>
            <person name="Krasevec N."/>
            <person name="Kuo A."/>
            <person name="Kusch H."/>
            <person name="LaButti K."/>
            <person name="Lagendijk E.L."/>
            <person name="Lapidus A."/>
            <person name="Levasseur A."/>
            <person name="Lindquist E."/>
            <person name="Lipzen A."/>
            <person name="Logrieco A.F."/>
            <person name="MacCabe A."/>
            <person name="Maekelae M.R."/>
            <person name="Malavazi I."/>
            <person name="Melin P."/>
            <person name="Meyer V."/>
            <person name="Mielnichuk N."/>
            <person name="Miskei M."/>
            <person name="Molnar A.P."/>
            <person name="Mule G."/>
            <person name="Ngan C.Y."/>
            <person name="Orejas M."/>
            <person name="Orosz E."/>
            <person name="Ouedraogo J.P."/>
            <person name="Overkamp K.M."/>
            <person name="Park H.-S."/>
            <person name="Perrone G."/>
            <person name="Piumi F."/>
            <person name="Punt P.J."/>
            <person name="Ram A.F."/>
            <person name="Ramon A."/>
            <person name="Rauscher S."/>
            <person name="Record E."/>
            <person name="Riano-Pachon D.M."/>
            <person name="Robert V."/>
            <person name="Roehrig J."/>
            <person name="Ruller R."/>
            <person name="Salamov A."/>
            <person name="Salih N.S."/>
            <person name="Samson R.A."/>
            <person name="Sandor E."/>
            <person name="Sanguinetti M."/>
            <person name="Schuetze T."/>
            <person name="Sepcic K."/>
            <person name="Shelest E."/>
            <person name="Sherlock G."/>
            <person name="Sophianopoulou V."/>
            <person name="Squina F.M."/>
            <person name="Sun H."/>
            <person name="Susca A."/>
            <person name="Todd R.B."/>
            <person name="Tsang A."/>
            <person name="Unkles S.E."/>
            <person name="van de Wiele N."/>
            <person name="van Rossen-Uffink D."/>
            <person name="Oliveira J.V."/>
            <person name="Vesth T.C."/>
            <person name="Visser J."/>
            <person name="Yu J.-H."/>
            <person name="Zhou M."/>
            <person name="Andersen M.R."/>
            <person name="Archer D.B."/>
            <person name="Baker S.E."/>
            <person name="Benoit I."/>
            <person name="Brakhage A.A."/>
            <person name="Braus G.H."/>
            <person name="Fischer R."/>
            <person name="Frisvad J.C."/>
            <person name="Goldman G.H."/>
            <person name="Houbraken J."/>
            <person name="Oakley B."/>
            <person name="Pocsi I."/>
            <person name="Scazzocchio C."/>
            <person name="Seiboth B."/>
            <person name="vanKuyk P.A."/>
            <person name="Wortman J."/>
            <person name="Dyer P.S."/>
            <person name="Grigoriev I.V."/>
        </authorList>
    </citation>
    <scope>NUCLEOTIDE SEQUENCE [LARGE SCALE GENOMIC DNA]</scope>
    <source>
        <strain evidence="10">ITEM 5010</strain>
    </source>
</reference>